<dbReference type="Proteomes" id="UP000235670">
    <property type="component" value="Unassembled WGS sequence"/>
</dbReference>
<accession>A0A2N6SDK6</accession>
<dbReference type="InterPro" id="IPR001279">
    <property type="entry name" value="Metallo-B-lactamas"/>
</dbReference>
<dbReference type="PANTHER" id="PTHR15032">
    <property type="entry name" value="N-ACYL-PHOSPHATIDYLETHANOLAMINE-HYDROLYZING PHOSPHOLIPASE D"/>
    <property type="match status" value="1"/>
</dbReference>
<sequence length="373" mass="43004">MRRNSKMKKKSILTLLGSTMVLSVLYLQNPIFGRIPKKERKKKILESKNYYNGQFNNIENTPSIPEDTGVLDILGTLFSVHKDNRPKSEIPLIKTNLKKISETSDNFYIWFGHSSYLIQISGVKYLIDPVFSGSVSPVPGSGKAFKGADYYDVEMLPGKIDYLIISHDHYDHLDYITAKYLKDKVGKVVVPLGVGEHFEYWGYSPEKIIELSWDEESQLEENVKIISVPSRHASGRRFPLNKTLWTSYILYVDGKKIFLGGDSSYGKHFKKIREKYGEVDIAILENGQYNKNWKYSHLFPEETLKVSVELGAKYLIPVHNSKFTLAPHAWYEPLRELVKINDKKYKVPIITPMIGEVIDLDNLNLVKTKRWFE</sequence>
<evidence type="ECO:0000313" key="4">
    <source>
        <dbReference type="Proteomes" id="UP000235670"/>
    </source>
</evidence>
<proteinExistence type="predicted"/>
<dbReference type="Proteomes" id="UP000427636">
    <property type="component" value="Chromosome"/>
</dbReference>
<evidence type="ECO:0000313" key="2">
    <source>
        <dbReference type="EMBL" id="PMC51996.1"/>
    </source>
</evidence>
<keyword evidence="5" id="KW-1185">Reference proteome</keyword>
<evidence type="ECO:0000313" key="5">
    <source>
        <dbReference type="Proteomes" id="UP000427636"/>
    </source>
</evidence>
<dbReference type="AlphaFoldDB" id="A0A2N6SDK6"/>
<protein>
    <submittedName>
        <fullName evidence="3">MBL fold metallo-hydrolase</fullName>
    </submittedName>
    <submittedName>
        <fullName evidence="2">Metal-dependent hydrolase</fullName>
    </submittedName>
</protein>
<evidence type="ECO:0000259" key="1">
    <source>
        <dbReference type="SMART" id="SM00849"/>
    </source>
</evidence>
<dbReference type="PANTHER" id="PTHR15032:SF4">
    <property type="entry name" value="N-ACYL-PHOSPHATIDYLETHANOLAMINE-HYDROLYZING PHOSPHOLIPASE D"/>
    <property type="match status" value="1"/>
</dbReference>
<feature type="domain" description="Metallo-beta-lactamase" evidence="1">
    <location>
        <begin position="112"/>
        <end position="319"/>
    </location>
</feature>
<gene>
    <name evidence="2" type="ORF">CJ218_07285</name>
    <name evidence="3" type="ORF">FOC50_06970</name>
</gene>
<dbReference type="STRING" id="84135.GCA_001052115_00919"/>
<reference evidence="3 5" key="2">
    <citation type="submission" date="2019-11" db="EMBL/GenBank/DDBJ databases">
        <title>FDA dAtabase for Regulatory Grade micrObial Sequences (FDA-ARGOS): Supporting development and validation of Infectious Disease Dx tests.</title>
        <authorList>
            <person name="Turner S."/>
            <person name="Byrd R."/>
            <person name="Tallon L."/>
            <person name="Sadzewicz L."/>
            <person name="Vavikolanu K."/>
            <person name="Mehta A."/>
            <person name="Aluvathingal J."/>
            <person name="Nadendla S."/>
            <person name="Myers T."/>
            <person name="Yan Y."/>
            <person name="Sichtig H."/>
        </authorList>
    </citation>
    <scope>NUCLEOTIDE SEQUENCE [LARGE SCALE GENOMIC DNA]</scope>
    <source>
        <strain evidence="3 5">FDAARGOS_742</strain>
    </source>
</reference>
<dbReference type="InterPro" id="IPR036866">
    <property type="entry name" value="RibonucZ/Hydroxyglut_hydro"/>
</dbReference>
<organism evidence="2 4">
    <name type="scientific">Gemella sanguinis</name>
    <dbReference type="NCBI Taxonomy" id="84135"/>
    <lineage>
        <taxon>Bacteria</taxon>
        <taxon>Bacillati</taxon>
        <taxon>Bacillota</taxon>
        <taxon>Bacilli</taxon>
        <taxon>Bacillales</taxon>
        <taxon>Gemellaceae</taxon>
        <taxon>Gemella</taxon>
    </lineage>
</organism>
<reference evidence="2 4" key="1">
    <citation type="submission" date="2017-09" db="EMBL/GenBank/DDBJ databases">
        <title>Bacterial strain isolated from the female urinary microbiota.</title>
        <authorList>
            <person name="Thomas-White K."/>
            <person name="Kumar N."/>
            <person name="Forster S."/>
            <person name="Putonti C."/>
            <person name="Lawley T."/>
            <person name="Wolfe A.J."/>
        </authorList>
    </citation>
    <scope>NUCLEOTIDE SEQUENCE [LARGE SCALE GENOMIC DNA]</scope>
    <source>
        <strain evidence="2 4">UMB0186</strain>
    </source>
</reference>
<dbReference type="EMBL" id="PNGT01000008">
    <property type="protein sequence ID" value="PMC51996.1"/>
    <property type="molecule type" value="Genomic_DNA"/>
</dbReference>
<dbReference type="SUPFAM" id="SSF56281">
    <property type="entry name" value="Metallo-hydrolase/oxidoreductase"/>
    <property type="match status" value="1"/>
</dbReference>
<dbReference type="GO" id="GO:0005737">
    <property type="term" value="C:cytoplasm"/>
    <property type="evidence" value="ECO:0007669"/>
    <property type="project" value="TreeGrafter"/>
</dbReference>
<dbReference type="GO" id="GO:0016787">
    <property type="term" value="F:hydrolase activity"/>
    <property type="evidence" value="ECO:0007669"/>
    <property type="project" value="UniProtKB-KW"/>
</dbReference>
<dbReference type="SMART" id="SM00849">
    <property type="entry name" value="Lactamase_B"/>
    <property type="match status" value="1"/>
</dbReference>
<dbReference type="Gene3D" id="3.60.15.10">
    <property type="entry name" value="Ribonuclease Z/Hydroxyacylglutathione hydrolase-like"/>
    <property type="match status" value="1"/>
</dbReference>
<name>A0A2N6SDK6_9BACL</name>
<dbReference type="EMBL" id="CP046313">
    <property type="protein sequence ID" value="QGS08020.1"/>
    <property type="molecule type" value="Genomic_DNA"/>
</dbReference>
<dbReference type="OrthoDB" id="9805728at2"/>
<keyword evidence="2" id="KW-0378">Hydrolase</keyword>
<dbReference type="Pfam" id="PF12706">
    <property type="entry name" value="Lactamase_B_2"/>
    <property type="match status" value="1"/>
</dbReference>
<evidence type="ECO:0000313" key="3">
    <source>
        <dbReference type="EMBL" id="QGS08020.1"/>
    </source>
</evidence>